<gene>
    <name evidence="1" type="ORF">ANN_22435</name>
</gene>
<sequence length="152" mass="17837">MSDIRIVTRFFVRASFILPTLFETNDRTINKRNHKEDCIKCCQSVKYIEYEYWRRDALMEEEVERIVINIGIVSSDEECDEDEMDYDGPDFTNISPADSPRIEAERSAFTTHQRPYLKTAMFRQTGYTCSESTTYSACTVNLLYRFQSLEAC</sequence>
<name>A0ABQ8S8G3_PERAM</name>
<dbReference type="EMBL" id="JAJSOF020000033">
    <property type="protein sequence ID" value="KAJ4430223.1"/>
    <property type="molecule type" value="Genomic_DNA"/>
</dbReference>
<accession>A0ABQ8S8G3</accession>
<reference evidence="1 2" key="1">
    <citation type="journal article" date="2022" name="Allergy">
        <title>Genome assembly and annotation of Periplaneta americana reveal a comprehensive cockroach allergen profile.</title>
        <authorList>
            <person name="Wang L."/>
            <person name="Xiong Q."/>
            <person name="Saelim N."/>
            <person name="Wang L."/>
            <person name="Nong W."/>
            <person name="Wan A.T."/>
            <person name="Shi M."/>
            <person name="Liu X."/>
            <person name="Cao Q."/>
            <person name="Hui J.H.L."/>
            <person name="Sookrung N."/>
            <person name="Leung T.F."/>
            <person name="Tungtrongchitr A."/>
            <person name="Tsui S.K.W."/>
        </authorList>
    </citation>
    <scope>NUCLEOTIDE SEQUENCE [LARGE SCALE GENOMIC DNA]</scope>
    <source>
        <strain evidence="1">PWHHKU_190912</strain>
    </source>
</reference>
<evidence type="ECO:0000313" key="2">
    <source>
        <dbReference type="Proteomes" id="UP001148838"/>
    </source>
</evidence>
<comment type="caution">
    <text evidence="1">The sequence shown here is derived from an EMBL/GenBank/DDBJ whole genome shotgun (WGS) entry which is preliminary data.</text>
</comment>
<keyword evidence="2" id="KW-1185">Reference proteome</keyword>
<evidence type="ECO:0000313" key="1">
    <source>
        <dbReference type="EMBL" id="KAJ4430223.1"/>
    </source>
</evidence>
<proteinExistence type="predicted"/>
<protein>
    <submittedName>
        <fullName evidence="1">Uncharacterized protein</fullName>
    </submittedName>
</protein>
<dbReference type="Proteomes" id="UP001148838">
    <property type="component" value="Unassembled WGS sequence"/>
</dbReference>
<organism evidence="1 2">
    <name type="scientific">Periplaneta americana</name>
    <name type="common">American cockroach</name>
    <name type="synonym">Blatta americana</name>
    <dbReference type="NCBI Taxonomy" id="6978"/>
    <lineage>
        <taxon>Eukaryota</taxon>
        <taxon>Metazoa</taxon>
        <taxon>Ecdysozoa</taxon>
        <taxon>Arthropoda</taxon>
        <taxon>Hexapoda</taxon>
        <taxon>Insecta</taxon>
        <taxon>Pterygota</taxon>
        <taxon>Neoptera</taxon>
        <taxon>Polyneoptera</taxon>
        <taxon>Dictyoptera</taxon>
        <taxon>Blattodea</taxon>
        <taxon>Blattoidea</taxon>
        <taxon>Blattidae</taxon>
        <taxon>Blattinae</taxon>
        <taxon>Periplaneta</taxon>
    </lineage>
</organism>